<dbReference type="OrthoDB" id="6625175at2"/>
<reference evidence="1 2" key="1">
    <citation type="submission" date="2018-10" db="EMBL/GenBank/DDBJ databases">
        <title>Horizontal transference of carbapenem resistance between Klebsiella pneumoniae and Kluyvera ascorbata during abdominal infection: a case report.</title>
        <authorList>
            <person name="Raro O.H.F."/>
            <person name="Lima-Morales D."/>
            <person name="Barth A.L."/>
            <person name="Paim T.G.S."/>
            <person name="Mott M.P."/>
            <person name="Riche C.V.W."/>
            <person name="Teixeira U.F."/>
            <person name="Waechter F."/>
            <person name="Dias C.A.G."/>
        </authorList>
    </citation>
    <scope>NUCLEOTIDE SEQUENCE [LARGE SCALE GENOMIC DNA]</scope>
    <source>
        <strain evidence="1 2">OT2</strain>
    </source>
</reference>
<name>A0A3N2S3I1_9ENTR</name>
<evidence type="ECO:0000313" key="1">
    <source>
        <dbReference type="EMBL" id="ROU14088.1"/>
    </source>
</evidence>
<dbReference type="AlphaFoldDB" id="A0A3N2S3I1"/>
<gene>
    <name evidence="1" type="ORF">EB837_11750</name>
</gene>
<comment type="caution">
    <text evidence="1">The sequence shown here is derived from an EMBL/GenBank/DDBJ whole genome shotgun (WGS) entry which is preliminary data.</text>
</comment>
<dbReference type="EMBL" id="RHFN01000010">
    <property type="protein sequence ID" value="ROU14088.1"/>
    <property type="molecule type" value="Genomic_DNA"/>
</dbReference>
<organism evidence="1 2">
    <name type="scientific">Kluyvera ascorbata</name>
    <dbReference type="NCBI Taxonomy" id="51288"/>
    <lineage>
        <taxon>Bacteria</taxon>
        <taxon>Pseudomonadati</taxon>
        <taxon>Pseudomonadota</taxon>
        <taxon>Gammaproteobacteria</taxon>
        <taxon>Enterobacterales</taxon>
        <taxon>Enterobacteriaceae</taxon>
        <taxon>Kluyvera</taxon>
    </lineage>
</organism>
<proteinExistence type="predicted"/>
<accession>A0A3N2S3I1</accession>
<evidence type="ECO:0000313" key="2">
    <source>
        <dbReference type="Proteomes" id="UP000268051"/>
    </source>
</evidence>
<dbReference type="Proteomes" id="UP000268051">
    <property type="component" value="Unassembled WGS sequence"/>
</dbReference>
<protein>
    <submittedName>
        <fullName evidence="1">Uncharacterized protein</fullName>
    </submittedName>
</protein>
<sequence length="82" mass="9541">MPTRVASAFYPADVWESFESDNAHVYPAVSSLVRAHHTMHLCGERVMRKNDFRRLRRTILYLLDELRHYLAGSNYGSDTPED</sequence>